<organism evidence="3 4">
    <name type="scientific">Olsenella profusa</name>
    <dbReference type="NCBI Taxonomy" id="138595"/>
    <lineage>
        <taxon>Bacteria</taxon>
        <taxon>Bacillati</taxon>
        <taxon>Actinomycetota</taxon>
        <taxon>Coriobacteriia</taxon>
        <taxon>Coriobacteriales</taxon>
        <taxon>Atopobiaceae</taxon>
        <taxon>Olsenella</taxon>
    </lineage>
</organism>
<evidence type="ECO:0000256" key="2">
    <source>
        <dbReference type="SAM" id="Phobius"/>
    </source>
</evidence>
<reference evidence="3 4" key="1">
    <citation type="journal article" date="2021" name="Sci. Rep.">
        <title>The distribution of antibiotic resistance genes in chicken gut microbiota commensals.</title>
        <authorList>
            <person name="Juricova H."/>
            <person name="Matiasovicova J."/>
            <person name="Kubasova T."/>
            <person name="Cejkova D."/>
            <person name="Rychlik I."/>
        </authorList>
    </citation>
    <scope>NUCLEOTIDE SEQUENCE [LARGE SCALE GENOMIC DNA]</scope>
    <source>
        <strain evidence="3 4">An794</strain>
    </source>
</reference>
<proteinExistence type="predicted"/>
<feature type="transmembrane region" description="Helical" evidence="2">
    <location>
        <begin position="116"/>
        <end position="134"/>
    </location>
</feature>
<dbReference type="EMBL" id="JACSNQ010000017">
    <property type="protein sequence ID" value="MBM6775376.1"/>
    <property type="molecule type" value="Genomic_DNA"/>
</dbReference>
<evidence type="ECO:0000313" key="4">
    <source>
        <dbReference type="Proteomes" id="UP000712527"/>
    </source>
</evidence>
<keyword evidence="2" id="KW-1133">Transmembrane helix</keyword>
<sequence>MRDVRDSQGKRFTHAAGHAAHGTPRPRSHAPGATHASPSPRRAVTAGARRAHATVEVSDEEGISTIRAGQGARVTTRHNADQAARRARRNAEERYFERHPEARGTAVGPERSRKNVVLLVVLAVLALVIVFLVGRCVTVALAPAPDEGASEQTFGDQGLTSEGPQEVERDPESEVAFADGSVSYQGSTYFLATQEDGSWGVSETDPYGASETLFLLEGTPAALARWTNTILVPENRDGTWDVVCYVIAGHTGGASYLVGEDGSPVQGNGEVSSVSIEGSVMHVTTTDGAVSDVQLS</sequence>
<feature type="compositionally biased region" description="Polar residues" evidence="1">
    <location>
        <begin position="150"/>
        <end position="163"/>
    </location>
</feature>
<keyword evidence="2" id="KW-0472">Membrane</keyword>
<evidence type="ECO:0000313" key="3">
    <source>
        <dbReference type="EMBL" id="MBM6775376.1"/>
    </source>
</evidence>
<keyword evidence="4" id="KW-1185">Reference proteome</keyword>
<accession>A0ABS2F308</accession>
<dbReference type="Proteomes" id="UP000712527">
    <property type="component" value="Unassembled WGS sequence"/>
</dbReference>
<feature type="region of interest" description="Disordered" evidence="1">
    <location>
        <begin position="1"/>
        <end position="50"/>
    </location>
</feature>
<dbReference type="RefSeq" id="WP_204793714.1">
    <property type="nucleotide sequence ID" value="NZ_JACSNQ010000017.1"/>
</dbReference>
<protein>
    <submittedName>
        <fullName evidence="3">Uncharacterized protein</fullName>
    </submittedName>
</protein>
<feature type="region of interest" description="Disordered" evidence="1">
    <location>
        <begin position="146"/>
        <end position="174"/>
    </location>
</feature>
<comment type="caution">
    <text evidence="3">The sequence shown here is derived from an EMBL/GenBank/DDBJ whole genome shotgun (WGS) entry which is preliminary data.</text>
</comment>
<gene>
    <name evidence="3" type="ORF">H9X80_07445</name>
</gene>
<keyword evidence="2" id="KW-0812">Transmembrane</keyword>
<name>A0ABS2F308_9ACTN</name>
<evidence type="ECO:0000256" key="1">
    <source>
        <dbReference type="SAM" id="MobiDB-lite"/>
    </source>
</evidence>